<feature type="compositionally biased region" description="Polar residues" evidence="1">
    <location>
        <begin position="17"/>
        <end position="28"/>
    </location>
</feature>
<dbReference type="AlphaFoldDB" id="A0AAN7BWI5"/>
<evidence type="ECO:0000256" key="1">
    <source>
        <dbReference type="SAM" id="MobiDB-lite"/>
    </source>
</evidence>
<dbReference type="EMBL" id="MU865295">
    <property type="protein sequence ID" value="KAK4230976.1"/>
    <property type="molecule type" value="Genomic_DNA"/>
</dbReference>
<evidence type="ECO:0000313" key="2">
    <source>
        <dbReference type="EMBL" id="KAK4230976.1"/>
    </source>
</evidence>
<comment type="caution">
    <text evidence="2">The sequence shown here is derived from an EMBL/GenBank/DDBJ whole genome shotgun (WGS) entry which is preliminary data.</text>
</comment>
<keyword evidence="3" id="KW-1185">Reference proteome</keyword>
<feature type="region of interest" description="Disordered" evidence="1">
    <location>
        <begin position="1"/>
        <end position="32"/>
    </location>
</feature>
<reference evidence="2" key="1">
    <citation type="journal article" date="2023" name="Mol. Phylogenet. Evol.">
        <title>Genome-scale phylogeny and comparative genomics of the fungal order Sordariales.</title>
        <authorList>
            <person name="Hensen N."/>
            <person name="Bonometti L."/>
            <person name="Westerberg I."/>
            <person name="Brannstrom I.O."/>
            <person name="Guillou S."/>
            <person name="Cros-Aarteil S."/>
            <person name="Calhoun S."/>
            <person name="Haridas S."/>
            <person name="Kuo A."/>
            <person name="Mondo S."/>
            <person name="Pangilinan J."/>
            <person name="Riley R."/>
            <person name="LaButti K."/>
            <person name="Andreopoulos B."/>
            <person name="Lipzen A."/>
            <person name="Chen C."/>
            <person name="Yan M."/>
            <person name="Daum C."/>
            <person name="Ng V."/>
            <person name="Clum A."/>
            <person name="Steindorff A."/>
            <person name="Ohm R.A."/>
            <person name="Martin F."/>
            <person name="Silar P."/>
            <person name="Natvig D.O."/>
            <person name="Lalanne C."/>
            <person name="Gautier V."/>
            <person name="Ament-Velasquez S.L."/>
            <person name="Kruys A."/>
            <person name="Hutchinson M.I."/>
            <person name="Powell A.J."/>
            <person name="Barry K."/>
            <person name="Miller A.N."/>
            <person name="Grigoriev I.V."/>
            <person name="Debuchy R."/>
            <person name="Gladieux P."/>
            <person name="Hiltunen Thoren M."/>
            <person name="Johannesson H."/>
        </authorList>
    </citation>
    <scope>NUCLEOTIDE SEQUENCE</scope>
    <source>
        <strain evidence="2">CBS 990.96</strain>
    </source>
</reference>
<dbReference type="Proteomes" id="UP001301958">
    <property type="component" value="Unassembled WGS sequence"/>
</dbReference>
<reference evidence="2" key="2">
    <citation type="submission" date="2023-05" db="EMBL/GenBank/DDBJ databases">
        <authorList>
            <consortium name="Lawrence Berkeley National Laboratory"/>
            <person name="Steindorff A."/>
            <person name="Hensen N."/>
            <person name="Bonometti L."/>
            <person name="Westerberg I."/>
            <person name="Brannstrom I.O."/>
            <person name="Guillou S."/>
            <person name="Cros-Aarteil S."/>
            <person name="Calhoun S."/>
            <person name="Haridas S."/>
            <person name="Kuo A."/>
            <person name="Mondo S."/>
            <person name="Pangilinan J."/>
            <person name="Riley R."/>
            <person name="Labutti K."/>
            <person name="Andreopoulos B."/>
            <person name="Lipzen A."/>
            <person name="Chen C."/>
            <person name="Yanf M."/>
            <person name="Daum C."/>
            <person name="Ng V."/>
            <person name="Clum A."/>
            <person name="Ohm R."/>
            <person name="Martin F."/>
            <person name="Silar P."/>
            <person name="Natvig D."/>
            <person name="Lalanne C."/>
            <person name="Gautier V."/>
            <person name="Ament-Velasquez S.L."/>
            <person name="Kruys A."/>
            <person name="Hutchinson M.I."/>
            <person name="Powell A.J."/>
            <person name="Barry K."/>
            <person name="Miller A.N."/>
            <person name="Grigoriev I.V."/>
            <person name="Debuchy R."/>
            <person name="Gladieux P."/>
            <person name="Thoren M.H."/>
            <person name="Johannesson H."/>
        </authorList>
    </citation>
    <scope>NUCLEOTIDE SEQUENCE</scope>
    <source>
        <strain evidence="2">CBS 990.96</strain>
    </source>
</reference>
<protein>
    <submittedName>
        <fullName evidence="2">Uncharacterized protein</fullName>
    </submittedName>
</protein>
<organism evidence="2 3">
    <name type="scientific">Podospora fimiseda</name>
    <dbReference type="NCBI Taxonomy" id="252190"/>
    <lineage>
        <taxon>Eukaryota</taxon>
        <taxon>Fungi</taxon>
        <taxon>Dikarya</taxon>
        <taxon>Ascomycota</taxon>
        <taxon>Pezizomycotina</taxon>
        <taxon>Sordariomycetes</taxon>
        <taxon>Sordariomycetidae</taxon>
        <taxon>Sordariales</taxon>
        <taxon>Podosporaceae</taxon>
        <taxon>Podospora</taxon>
    </lineage>
</organism>
<sequence length="211" mass="22739">MSWDAQRCGHSTDRSLPLSTPDQTTKIGSTGGPHGSILLLQGQGDGPRFKSDDVTRGVWVDETNLLHNISTLELDEAVAVVVVVMGKLLKWTIMSDVINVDQCVEARGIASTMVVGVAACPSQGIRLFCGLQVLLFRVYKNIVPFRQKFSGCLDGLGGGDQGLFEMAPFTFSIAAERCLCAVLHEKKGSEKKRVCLSVSSLGRLQQIASKT</sequence>
<evidence type="ECO:0000313" key="3">
    <source>
        <dbReference type="Proteomes" id="UP001301958"/>
    </source>
</evidence>
<proteinExistence type="predicted"/>
<gene>
    <name evidence="2" type="ORF">QBC38DRAFT_541990</name>
</gene>
<name>A0AAN7BWI5_9PEZI</name>
<accession>A0AAN7BWI5</accession>